<sequence>MNILHIDASILGAQSITRDLSAAIVQQLQATHPDARVVYRDVVQQEIRHLTAAIAGGFRPSGVSTFDAATQQEHQLSELLLQEFMASDVIVVGTPMYNFSVPTQLKAWLDRLAQAGRTFQYTERGPVGLAGGKRVIVASARGGFYAEGPLAHMDFQEGYLRAFFGFLGIDDVQFVRAEGASKAAEIRQAGIAKAKSAIASL</sequence>
<reference evidence="8 9" key="2">
    <citation type="journal article" date="2017" name="Genome Announc.">
        <title>Draft genome sequence of Aquitalea magnusonii strain H3, a plant growth-promoting bacterium of duckweed Lemna minor.</title>
        <authorList>
            <person name="Ishizawa H."/>
            <person name="Kuroda M."/>
            <person name="Ike M."/>
        </authorList>
    </citation>
    <scope>NUCLEOTIDE SEQUENCE [LARGE SCALE GENOMIC DNA]</scope>
    <source>
        <strain evidence="8 9">H3</strain>
    </source>
</reference>
<keyword evidence="9" id="KW-1185">Reference proteome</keyword>
<dbReference type="InterPro" id="IPR050104">
    <property type="entry name" value="FMN-dep_NADH:Q_OxRdtase_AzoR1"/>
</dbReference>
<proteinExistence type="inferred from homology"/>
<accession>A0A3G9GFD2</accession>
<dbReference type="InterPro" id="IPR023048">
    <property type="entry name" value="NADH:quinone_OxRdtase_FMN_depd"/>
</dbReference>
<dbReference type="Pfam" id="PF02525">
    <property type="entry name" value="Flavodoxin_2"/>
    <property type="match status" value="1"/>
</dbReference>
<organism evidence="8 9">
    <name type="scientific">Aquitalea magnusonii</name>
    <dbReference type="NCBI Taxonomy" id="332411"/>
    <lineage>
        <taxon>Bacteria</taxon>
        <taxon>Pseudomonadati</taxon>
        <taxon>Pseudomonadota</taxon>
        <taxon>Betaproteobacteria</taxon>
        <taxon>Neisseriales</taxon>
        <taxon>Chromobacteriaceae</taxon>
        <taxon>Aquitalea</taxon>
    </lineage>
</organism>
<evidence type="ECO:0000259" key="7">
    <source>
        <dbReference type="Pfam" id="PF02525"/>
    </source>
</evidence>
<keyword evidence="2 6" id="KW-0288">FMN</keyword>
<dbReference type="EC" id="1.7.1.17" evidence="6"/>
<dbReference type="GO" id="GO:0016655">
    <property type="term" value="F:oxidoreductase activity, acting on NAD(P)H, quinone or similar compound as acceptor"/>
    <property type="evidence" value="ECO:0007669"/>
    <property type="project" value="InterPro"/>
</dbReference>
<evidence type="ECO:0000256" key="2">
    <source>
        <dbReference type="ARBA" id="ARBA00022643"/>
    </source>
</evidence>
<dbReference type="InterPro" id="IPR003680">
    <property type="entry name" value="Flavodoxin_fold"/>
</dbReference>
<dbReference type="InterPro" id="IPR029039">
    <property type="entry name" value="Flavoprotein-like_sf"/>
</dbReference>
<feature type="binding site" evidence="6">
    <location>
        <begin position="96"/>
        <end position="99"/>
    </location>
    <ligand>
        <name>FMN</name>
        <dbReference type="ChEBI" id="CHEBI:58210"/>
    </ligand>
</feature>
<evidence type="ECO:0000256" key="4">
    <source>
        <dbReference type="ARBA" id="ARBA00023027"/>
    </source>
</evidence>
<gene>
    <name evidence="6" type="primary">azoR</name>
    <name evidence="8" type="ORF">DLM_1337</name>
</gene>
<reference evidence="9" key="1">
    <citation type="journal article" date="2017" name="Biotechnol. Biofuels">
        <title>Evaluation of environmental bacterial communities as a factor affecting the growth of duckweed Lemna minor.</title>
        <authorList>
            <person name="Ishizawa H."/>
            <person name="Kuroda M."/>
            <person name="Morikawa M."/>
            <person name="Ike M."/>
        </authorList>
    </citation>
    <scope>NUCLEOTIDE SEQUENCE [LARGE SCALE GENOMIC DNA]</scope>
    <source>
        <strain evidence="9">H3</strain>
    </source>
</reference>
<dbReference type="GO" id="GO:0016652">
    <property type="term" value="F:oxidoreductase activity, acting on NAD(P)H as acceptor"/>
    <property type="evidence" value="ECO:0007669"/>
    <property type="project" value="UniProtKB-UniRule"/>
</dbReference>
<dbReference type="RefSeq" id="WP_089084751.1">
    <property type="nucleotide sequence ID" value="NZ_AP018823.1"/>
</dbReference>
<evidence type="ECO:0000313" key="9">
    <source>
        <dbReference type="Proteomes" id="UP000198290"/>
    </source>
</evidence>
<comment type="cofactor">
    <cofactor evidence="6">
        <name>FMN</name>
        <dbReference type="ChEBI" id="CHEBI:58210"/>
    </cofactor>
    <text evidence="6">Binds 1 FMN per subunit.</text>
</comment>
<evidence type="ECO:0000256" key="6">
    <source>
        <dbReference type="HAMAP-Rule" id="MF_01216"/>
    </source>
</evidence>
<dbReference type="PANTHER" id="PTHR43741">
    <property type="entry name" value="FMN-DEPENDENT NADH-AZOREDUCTASE 1"/>
    <property type="match status" value="1"/>
</dbReference>
<dbReference type="KEGG" id="amah:DLM_1337"/>
<dbReference type="GO" id="GO:0010181">
    <property type="term" value="F:FMN binding"/>
    <property type="evidence" value="ECO:0007669"/>
    <property type="project" value="UniProtKB-UniRule"/>
</dbReference>
<reference evidence="9" key="3">
    <citation type="journal article" date="2017" name="Plant Physiol. Biochem.">
        <title>Differential oxidative and antioxidative response of duckweed Lemna minor toward plant growth promoting/inhibiting bacteria.</title>
        <authorList>
            <person name="Ishizawa H."/>
            <person name="Kuroda M."/>
            <person name="Morikawa M."/>
            <person name="Ike M."/>
        </authorList>
    </citation>
    <scope>NUCLEOTIDE SEQUENCE [LARGE SCALE GENOMIC DNA]</scope>
    <source>
        <strain evidence="9">H3</strain>
    </source>
</reference>
<keyword evidence="3 6" id="KW-0560">Oxidoreductase</keyword>
<comment type="subunit">
    <text evidence="6">Homodimer.</text>
</comment>
<dbReference type="EMBL" id="AP018823">
    <property type="protein sequence ID" value="BBF84961.1"/>
    <property type="molecule type" value="Genomic_DNA"/>
</dbReference>
<keyword evidence="4 6" id="KW-0520">NAD</keyword>
<dbReference type="HAMAP" id="MF_01216">
    <property type="entry name" value="Azoreductase_type1"/>
    <property type="match status" value="1"/>
</dbReference>
<dbReference type="SUPFAM" id="SSF52218">
    <property type="entry name" value="Flavoproteins"/>
    <property type="match status" value="1"/>
</dbReference>
<evidence type="ECO:0000256" key="3">
    <source>
        <dbReference type="ARBA" id="ARBA00023002"/>
    </source>
</evidence>
<evidence type="ECO:0000256" key="5">
    <source>
        <dbReference type="ARBA" id="ARBA00048542"/>
    </source>
</evidence>
<dbReference type="PANTHER" id="PTHR43741:SF4">
    <property type="entry name" value="FMN-DEPENDENT NADH:QUINONE OXIDOREDUCTASE"/>
    <property type="match status" value="1"/>
</dbReference>
<keyword evidence="1 6" id="KW-0285">Flavoprotein</keyword>
<comment type="caution">
    <text evidence="6">Lacks conserved residue(s) required for the propagation of feature annotation.</text>
</comment>
<feature type="binding site" evidence="6">
    <location>
        <position position="9"/>
    </location>
    <ligand>
        <name>FMN</name>
        <dbReference type="ChEBI" id="CHEBI:58210"/>
    </ligand>
</feature>
<feature type="domain" description="Flavodoxin-like fold" evidence="7">
    <location>
        <begin position="1"/>
        <end position="199"/>
    </location>
</feature>
<dbReference type="GO" id="GO:0009055">
    <property type="term" value="F:electron transfer activity"/>
    <property type="evidence" value="ECO:0007669"/>
    <property type="project" value="UniProtKB-UniRule"/>
</dbReference>
<protein>
    <recommendedName>
        <fullName evidence="6">FMN dependent NADH:quinone oxidoreductase</fullName>
        <ecNumber evidence="6">1.6.5.-</ecNumber>
    </recommendedName>
    <alternativeName>
        <fullName evidence="6">Azo-dye reductase</fullName>
    </alternativeName>
    <alternativeName>
        <fullName evidence="6">FMN-dependent NADH-azo compound oxidoreductase</fullName>
    </alternativeName>
    <alternativeName>
        <fullName evidence="6">FMN-dependent NADH-azoreductase</fullName>
        <ecNumber evidence="6">1.7.1.17</ecNumber>
    </alternativeName>
</protein>
<evidence type="ECO:0000313" key="8">
    <source>
        <dbReference type="EMBL" id="BBF84961.1"/>
    </source>
</evidence>
<comment type="catalytic activity">
    <reaction evidence="6">
        <text>2 a quinone + NADH + H(+) = 2 a 1,4-benzosemiquinone + NAD(+)</text>
        <dbReference type="Rhea" id="RHEA:65952"/>
        <dbReference type="ChEBI" id="CHEBI:15378"/>
        <dbReference type="ChEBI" id="CHEBI:57540"/>
        <dbReference type="ChEBI" id="CHEBI:57945"/>
        <dbReference type="ChEBI" id="CHEBI:132124"/>
        <dbReference type="ChEBI" id="CHEBI:134225"/>
    </reaction>
</comment>
<dbReference type="Gene3D" id="3.40.50.360">
    <property type="match status" value="1"/>
</dbReference>
<comment type="catalytic activity">
    <reaction evidence="5">
        <text>N,N-dimethyl-1,4-phenylenediamine + anthranilate + 2 NAD(+) = 2-(4-dimethylaminophenyl)diazenylbenzoate + 2 NADH + 2 H(+)</text>
        <dbReference type="Rhea" id="RHEA:55872"/>
        <dbReference type="ChEBI" id="CHEBI:15378"/>
        <dbReference type="ChEBI" id="CHEBI:15783"/>
        <dbReference type="ChEBI" id="CHEBI:16567"/>
        <dbReference type="ChEBI" id="CHEBI:57540"/>
        <dbReference type="ChEBI" id="CHEBI:57945"/>
        <dbReference type="ChEBI" id="CHEBI:71579"/>
        <dbReference type="EC" id="1.7.1.17"/>
    </reaction>
    <physiologicalReaction direction="right-to-left" evidence="5">
        <dbReference type="Rhea" id="RHEA:55874"/>
    </physiologicalReaction>
</comment>
<name>A0A3G9GFD2_9NEIS</name>
<comment type="similarity">
    <text evidence="6">Belongs to the azoreductase type 1 family.</text>
</comment>
<dbReference type="OrthoDB" id="9787136at2"/>
<dbReference type="EC" id="1.6.5.-" evidence="6"/>
<dbReference type="AlphaFoldDB" id="A0A3G9GFD2"/>
<comment type="function">
    <text evidence="6">Quinone reductase that provides resistance to thiol-specific stress caused by electrophilic quinones.</text>
</comment>
<dbReference type="Proteomes" id="UP000198290">
    <property type="component" value="Chromosome"/>
</dbReference>
<comment type="function">
    <text evidence="6">Also exhibits azoreductase activity. Catalyzes the reductive cleavage of the azo bond in aromatic azo compounds to the corresponding amines.</text>
</comment>
<evidence type="ECO:0000256" key="1">
    <source>
        <dbReference type="ARBA" id="ARBA00022630"/>
    </source>
</evidence>